<dbReference type="PANTHER" id="PTHR31234">
    <property type="entry name" value="LATE EMBRYOGENESIS ABUNDANT (LEA) HYDROXYPROLINE-RICH GLYCOPROTEIN FAMILY"/>
    <property type="match status" value="1"/>
</dbReference>
<dbReference type="InterPro" id="IPR044839">
    <property type="entry name" value="NDR1-like"/>
</dbReference>
<keyword evidence="2 6" id="KW-0812">Transmembrane</keyword>
<dbReference type="Gene3D" id="2.60.40.1820">
    <property type="match status" value="1"/>
</dbReference>
<evidence type="ECO:0000313" key="8">
    <source>
        <dbReference type="EMBL" id="GMG99529.1"/>
    </source>
</evidence>
<evidence type="ECO:0000256" key="3">
    <source>
        <dbReference type="ARBA" id="ARBA00022989"/>
    </source>
</evidence>
<feature type="compositionally biased region" description="Pro residues" evidence="5">
    <location>
        <begin position="16"/>
        <end position="32"/>
    </location>
</feature>
<protein>
    <recommendedName>
        <fullName evidence="7">Late embryogenesis abundant protein LEA-2 subgroup domain-containing protein</fullName>
    </recommendedName>
</protein>
<organism evidence="8 9">
    <name type="scientific">Nepenthes gracilis</name>
    <name type="common">Slender pitcher plant</name>
    <dbReference type="NCBI Taxonomy" id="150966"/>
    <lineage>
        <taxon>Eukaryota</taxon>
        <taxon>Viridiplantae</taxon>
        <taxon>Streptophyta</taxon>
        <taxon>Embryophyta</taxon>
        <taxon>Tracheophyta</taxon>
        <taxon>Spermatophyta</taxon>
        <taxon>Magnoliopsida</taxon>
        <taxon>eudicotyledons</taxon>
        <taxon>Gunneridae</taxon>
        <taxon>Pentapetalae</taxon>
        <taxon>Caryophyllales</taxon>
        <taxon>Nepenthaceae</taxon>
        <taxon>Nepenthes</taxon>
    </lineage>
</organism>
<keyword evidence="9" id="KW-1185">Reference proteome</keyword>
<dbReference type="GO" id="GO:0098542">
    <property type="term" value="P:defense response to other organism"/>
    <property type="evidence" value="ECO:0007669"/>
    <property type="project" value="InterPro"/>
</dbReference>
<keyword evidence="3 6" id="KW-1133">Transmembrane helix</keyword>
<dbReference type="PANTHER" id="PTHR31234:SF72">
    <property type="entry name" value="NDR1_HIN1-LIKE PROTEIN 6"/>
    <property type="match status" value="1"/>
</dbReference>
<evidence type="ECO:0000256" key="2">
    <source>
        <dbReference type="ARBA" id="ARBA00022692"/>
    </source>
</evidence>
<evidence type="ECO:0000256" key="5">
    <source>
        <dbReference type="SAM" id="MobiDB-lite"/>
    </source>
</evidence>
<evidence type="ECO:0000313" key="9">
    <source>
        <dbReference type="Proteomes" id="UP001279734"/>
    </source>
</evidence>
<dbReference type="Pfam" id="PF03168">
    <property type="entry name" value="LEA_2"/>
    <property type="match status" value="1"/>
</dbReference>
<feature type="region of interest" description="Disordered" evidence="5">
    <location>
        <begin position="1"/>
        <end position="51"/>
    </location>
</feature>
<feature type="domain" description="Late embryogenesis abundant protein LEA-2 subgroup" evidence="7">
    <location>
        <begin position="138"/>
        <end position="237"/>
    </location>
</feature>
<sequence>MAENQRQRIHPLPDVEAPPPPPPPGSPPPSAPLLPANTTTSEKGYPAAPAPYPPPIQRTIPLAYSRPPKRRNCFCRCLCFLFSLLLLLLLIIGVIVGIFFLVFHPKIPKYSINSLRITDFNLGNDGSLSATFDVNITAWNPNKKIGIYYEGGSHVTVWYEDTELCQGSLPSFYQGHRNTTVMDVALSGETQNATALVSSVQEEQQQEGSIPLVIRGKVPIKIKVGKLKLMKMKFKVKCGLTVASLSASDDEIRISSSSCKIRPHF</sequence>
<comment type="caution">
    <text evidence="8">The sequence shown here is derived from an EMBL/GenBank/DDBJ whole genome shotgun (WGS) entry which is preliminary data.</text>
</comment>
<reference evidence="8" key="1">
    <citation type="submission" date="2023-05" db="EMBL/GenBank/DDBJ databases">
        <title>Nepenthes gracilis genome sequencing.</title>
        <authorList>
            <person name="Fukushima K."/>
        </authorList>
    </citation>
    <scope>NUCLEOTIDE SEQUENCE</scope>
    <source>
        <strain evidence="8">SING2019-196</strain>
    </source>
</reference>
<dbReference type="AlphaFoldDB" id="A0AAD3P5X1"/>
<evidence type="ECO:0000256" key="4">
    <source>
        <dbReference type="ARBA" id="ARBA00023136"/>
    </source>
</evidence>
<dbReference type="InterPro" id="IPR004864">
    <property type="entry name" value="LEA_2"/>
</dbReference>
<keyword evidence="4 6" id="KW-0472">Membrane</keyword>
<dbReference type="GO" id="GO:0005886">
    <property type="term" value="C:plasma membrane"/>
    <property type="evidence" value="ECO:0007669"/>
    <property type="project" value="TreeGrafter"/>
</dbReference>
<feature type="transmembrane region" description="Helical" evidence="6">
    <location>
        <begin position="78"/>
        <end position="103"/>
    </location>
</feature>
<gene>
    <name evidence="8" type="ORF">Nepgr_001369</name>
</gene>
<evidence type="ECO:0000256" key="1">
    <source>
        <dbReference type="ARBA" id="ARBA00004167"/>
    </source>
</evidence>
<evidence type="ECO:0000259" key="7">
    <source>
        <dbReference type="Pfam" id="PF03168"/>
    </source>
</evidence>
<dbReference type="Proteomes" id="UP001279734">
    <property type="component" value="Unassembled WGS sequence"/>
</dbReference>
<evidence type="ECO:0000256" key="6">
    <source>
        <dbReference type="SAM" id="Phobius"/>
    </source>
</evidence>
<comment type="subcellular location">
    <subcellularLocation>
        <location evidence="1">Membrane</location>
        <topology evidence="1">Single-pass membrane protein</topology>
    </subcellularLocation>
</comment>
<name>A0AAD3P5X1_NEPGR</name>
<proteinExistence type="predicted"/>
<dbReference type="EMBL" id="BSYO01000001">
    <property type="protein sequence ID" value="GMG99529.1"/>
    <property type="molecule type" value="Genomic_DNA"/>
</dbReference>
<accession>A0AAD3P5X1</accession>